<reference evidence="2" key="1">
    <citation type="submission" date="2023-03" db="EMBL/GenBank/DDBJ databases">
        <title>Complete genome of Cladonia borealis.</title>
        <authorList>
            <person name="Park H."/>
        </authorList>
    </citation>
    <scope>NUCLEOTIDE SEQUENCE</scope>
    <source>
        <strain evidence="2">ANT050790</strain>
    </source>
</reference>
<keyword evidence="3" id="KW-1185">Reference proteome</keyword>
<dbReference type="PANTHER" id="PTHR33112:SF16">
    <property type="entry name" value="HETEROKARYON INCOMPATIBILITY DOMAIN-CONTAINING PROTEIN"/>
    <property type="match status" value="1"/>
</dbReference>
<accession>A0AA39QS53</accession>
<sequence length="729" mass="82004">MDFLRRIAPSRKLKEMSPLYRDLKRQDSSPWVLDQDMVPEDKRTLPLYQRSLPWNKICAGCQDMFHPLSGFRGPKPELLSPGAFAFGCRPFVESEVQTAAENRCLICSHIAERLPQLKHMYQEFKNSGWIVFQIPSDVETKLPKFPEPLPRSIAFISGKAQIATPENFQFQVNLVREGSPGFGAAFRTLSILFEACLAENHLSAPYEITDSTFSDNSLDVSKRWIRECETQHPDCQELAEPNMCYPSRLIELYTSDSKHCLRIRTHDFGTSPYATLSYCWGSVDVFRLTSANFLSLQDNIPFENLPRTIRDAISITFGLGIRYLWIDSLCIIQDSIEDWERESARMGDVYRNGLVNIAATGATHANEGTVYSRHPWRLQPSLGYVSLRGTISSFYHIFSTTTWVDVIASAPLNSRGWVLQERLLAPRTLHFSPTQVFWECRTLCSNESWPGGIPGTMTPRILTNAKILKRELFLPIKPSTAGELTGPIVGEIHQMWRNIVALYSSCQLTRSSDKLIALSGLAQYVQRFIDDEYLAGLWRRGLLYDLLWRANPNGVIPNIRPAEYRAPSWSWASIDGDVRYPLSIEWDTILNSTPVANIIEASVEPAGAKCTGKLEAGSIKLSASLLSMTYEVTDIHFLISNQFIFKIHGKAIPGSLYPDEIGDPGLKNALCLPLMAHYIDGVLSSVTGLFSNSSLSPGGFKRSGVFTTRSGRLKVFREAFKTKSTIKLV</sequence>
<proteinExistence type="predicted"/>
<feature type="domain" description="Heterokaryon incompatibility" evidence="1">
    <location>
        <begin position="273"/>
        <end position="421"/>
    </location>
</feature>
<dbReference type="PANTHER" id="PTHR33112">
    <property type="entry name" value="DOMAIN PROTEIN, PUTATIVE-RELATED"/>
    <property type="match status" value="1"/>
</dbReference>
<dbReference type="EMBL" id="JAFEKC020000023">
    <property type="protein sequence ID" value="KAK0507429.1"/>
    <property type="molecule type" value="Genomic_DNA"/>
</dbReference>
<dbReference type="Pfam" id="PF06985">
    <property type="entry name" value="HET"/>
    <property type="match status" value="1"/>
</dbReference>
<evidence type="ECO:0000313" key="3">
    <source>
        <dbReference type="Proteomes" id="UP001166286"/>
    </source>
</evidence>
<evidence type="ECO:0000313" key="2">
    <source>
        <dbReference type="EMBL" id="KAK0507429.1"/>
    </source>
</evidence>
<comment type="caution">
    <text evidence="2">The sequence shown here is derived from an EMBL/GenBank/DDBJ whole genome shotgun (WGS) entry which is preliminary data.</text>
</comment>
<protein>
    <recommendedName>
        <fullName evidence="1">Heterokaryon incompatibility domain-containing protein</fullName>
    </recommendedName>
</protein>
<organism evidence="2 3">
    <name type="scientific">Cladonia borealis</name>
    <dbReference type="NCBI Taxonomy" id="184061"/>
    <lineage>
        <taxon>Eukaryota</taxon>
        <taxon>Fungi</taxon>
        <taxon>Dikarya</taxon>
        <taxon>Ascomycota</taxon>
        <taxon>Pezizomycotina</taxon>
        <taxon>Lecanoromycetes</taxon>
        <taxon>OSLEUM clade</taxon>
        <taxon>Lecanoromycetidae</taxon>
        <taxon>Lecanorales</taxon>
        <taxon>Lecanorineae</taxon>
        <taxon>Cladoniaceae</taxon>
        <taxon>Cladonia</taxon>
    </lineage>
</organism>
<dbReference type="InterPro" id="IPR010730">
    <property type="entry name" value="HET"/>
</dbReference>
<dbReference type="AlphaFoldDB" id="A0AA39QS53"/>
<name>A0AA39QS53_9LECA</name>
<evidence type="ECO:0000259" key="1">
    <source>
        <dbReference type="Pfam" id="PF06985"/>
    </source>
</evidence>
<gene>
    <name evidence="2" type="ORF">JMJ35_009952</name>
</gene>
<dbReference type="Proteomes" id="UP001166286">
    <property type="component" value="Unassembled WGS sequence"/>
</dbReference>